<evidence type="ECO:0000313" key="2">
    <source>
        <dbReference type="Proteomes" id="UP000041882"/>
    </source>
</evidence>
<dbReference type="InterPro" id="IPR038432">
    <property type="entry name" value="PulS/OutS-like_sf"/>
</dbReference>
<dbReference type="Proteomes" id="UP000041882">
    <property type="component" value="Unassembled WGS sequence"/>
</dbReference>
<dbReference type="NCBIfam" id="TIGR01004">
    <property type="entry name" value="PulS_OutS"/>
    <property type="match status" value="1"/>
</dbReference>
<name>A0A0T9PF61_9GAMM</name>
<evidence type="ECO:0000313" key="1">
    <source>
        <dbReference type="EMBL" id="CNH62217.1"/>
    </source>
</evidence>
<keyword evidence="2" id="KW-1185">Reference proteome</keyword>
<dbReference type="PROSITE" id="PS51257">
    <property type="entry name" value="PROKAR_LIPOPROTEIN"/>
    <property type="match status" value="1"/>
</dbReference>
<dbReference type="Pfam" id="PF09691">
    <property type="entry name" value="T2SS_PulS_OutS"/>
    <property type="match status" value="1"/>
</dbReference>
<dbReference type="InterPro" id="IPR005699">
    <property type="entry name" value="Chap_lipoprot_PulS/OutS"/>
</dbReference>
<reference evidence="2" key="1">
    <citation type="submission" date="2015-03" db="EMBL/GenBank/DDBJ databases">
        <authorList>
            <consortium name="Pathogen Informatics"/>
            <person name="Murphy D."/>
        </authorList>
    </citation>
    <scope>NUCLEOTIDE SEQUENCE [LARGE SCALE GENOMIC DNA]</scope>
    <source>
        <strain evidence="2">IP6945</strain>
    </source>
</reference>
<dbReference type="EMBL" id="CQAW01000007">
    <property type="protein sequence ID" value="CNH62217.1"/>
    <property type="molecule type" value="Genomic_DNA"/>
</dbReference>
<proteinExistence type="predicted"/>
<protein>
    <submittedName>
        <fullName evidence="1">Lipoprotein</fullName>
    </submittedName>
</protein>
<dbReference type="GO" id="GO:0006886">
    <property type="term" value="P:intracellular protein transport"/>
    <property type="evidence" value="ECO:0007669"/>
    <property type="project" value="InterPro"/>
</dbReference>
<organism evidence="1 2">
    <name type="scientific">Yersinia thracica</name>
    <dbReference type="NCBI Taxonomy" id="2890319"/>
    <lineage>
        <taxon>Bacteria</taxon>
        <taxon>Pseudomonadati</taxon>
        <taxon>Pseudomonadota</taxon>
        <taxon>Gammaproteobacteria</taxon>
        <taxon>Enterobacterales</taxon>
        <taxon>Yersiniaceae</taxon>
        <taxon>Yersinia</taxon>
    </lineage>
</organism>
<dbReference type="RefSeq" id="WP_050113849.1">
    <property type="nucleotide sequence ID" value="NZ_CACVAB010000017.1"/>
</dbReference>
<dbReference type="AlphaFoldDB" id="A0A0T9PF61"/>
<dbReference type="Gene3D" id="1.20.58.1630">
    <property type="entry name" value="Chaperone lipoprotein PulS/OutS"/>
    <property type="match status" value="1"/>
</dbReference>
<sequence>MKTKKHKVILLMIPIIFGCESHNKKNSFNGNVIEKITALTSGIRFLKEICVRENLPNENEIVNVAIKMLGKDKVVNTREFETKIATLTNIRYEEIKSHKTDDKKKCHELENILKHFIKIVNS</sequence>
<gene>
    <name evidence="1" type="ORF">ERS008472_01896</name>
</gene>
<accession>A0A0T9PF61</accession>
<dbReference type="InterPro" id="IPR019114">
    <property type="entry name" value="Chap_lipoprot_PulS/OutS-like"/>
</dbReference>
<keyword evidence="1" id="KW-0449">Lipoprotein</keyword>